<gene>
    <name evidence="5 6" type="primary">tatC</name>
    <name evidence="6" type="ORF">NE675_05635</name>
</gene>
<keyword evidence="5" id="KW-0653">Protein transport</keyword>
<feature type="transmembrane region" description="Helical" evidence="5">
    <location>
        <begin position="57"/>
        <end position="78"/>
    </location>
</feature>
<evidence type="ECO:0000256" key="1">
    <source>
        <dbReference type="ARBA" id="ARBA00004141"/>
    </source>
</evidence>
<evidence type="ECO:0000256" key="3">
    <source>
        <dbReference type="ARBA" id="ARBA00022989"/>
    </source>
</evidence>
<proteinExistence type="inferred from homology"/>
<sequence length="231" mass="25952">MIEEKTPITFHLAELRRRILFSLTAWLIGSIAAYAHVEDIIAVISAPAGKLYFLNPAEVFFSYLQIAAVTGLFVTLPIHCYELWRFLRPGLQDKESRAFVWFMPAALILWYGGAAFSFFVVFPQAVQFFLSFSAVSLQPMFSLAAYLSFFIAFVLPFAIGFELPLALIILAHLGLVTGKSLRKKRRVFIVGAFIFAGVVSPTTDMITQTAIAVPLIFLYEGTILFMRFMKP</sequence>
<dbReference type="EMBL" id="JANGEW010000008">
    <property type="protein sequence ID" value="MCQ5342511.1"/>
    <property type="molecule type" value="Genomic_DNA"/>
</dbReference>
<comment type="function">
    <text evidence="5">Part of the twin-arginine translocation (Tat) system that transports large folded proteins containing a characteristic twin-arginine motif in their signal peptide across membranes.</text>
</comment>
<name>A0ABT1SRK7_9FIRM</name>
<feature type="transmembrane region" description="Helical" evidence="5">
    <location>
        <begin position="20"/>
        <end position="37"/>
    </location>
</feature>
<dbReference type="HAMAP" id="MF_00902">
    <property type="entry name" value="TatC"/>
    <property type="match status" value="1"/>
</dbReference>
<keyword evidence="5" id="KW-0813">Transport</keyword>
<reference evidence="6 7" key="1">
    <citation type="submission" date="2022-06" db="EMBL/GenBank/DDBJ databases">
        <title>Isolation of gut microbiota from human fecal samples.</title>
        <authorList>
            <person name="Pamer E.G."/>
            <person name="Barat B."/>
            <person name="Waligurski E."/>
            <person name="Medina S."/>
            <person name="Paddock L."/>
            <person name="Mostad J."/>
        </authorList>
    </citation>
    <scope>NUCLEOTIDE SEQUENCE [LARGE SCALE GENOMIC DNA]</scope>
    <source>
        <strain evidence="6 7">DFI.1.1</strain>
    </source>
</reference>
<keyword evidence="5" id="KW-0811">Translocation</keyword>
<keyword evidence="4 5" id="KW-0472">Membrane</keyword>
<comment type="caution">
    <text evidence="6">The sequence shown here is derived from an EMBL/GenBank/DDBJ whole genome shotgun (WGS) entry which is preliminary data.</text>
</comment>
<feature type="transmembrane region" description="Helical" evidence="5">
    <location>
        <begin position="143"/>
        <end position="175"/>
    </location>
</feature>
<feature type="transmembrane region" description="Helical" evidence="5">
    <location>
        <begin position="187"/>
        <end position="203"/>
    </location>
</feature>
<dbReference type="Pfam" id="PF00902">
    <property type="entry name" value="TatC"/>
    <property type="match status" value="1"/>
</dbReference>
<comment type="subcellular location">
    <subcellularLocation>
        <location evidence="5">Cell membrane</location>
        <topology evidence="5">Multi-pass membrane protein</topology>
    </subcellularLocation>
    <subcellularLocation>
        <location evidence="1">Membrane</location>
        <topology evidence="1">Multi-pass membrane protein</topology>
    </subcellularLocation>
</comment>
<feature type="transmembrane region" description="Helical" evidence="5">
    <location>
        <begin position="99"/>
        <end position="123"/>
    </location>
</feature>
<dbReference type="PRINTS" id="PR01840">
    <property type="entry name" value="TATCFAMILY"/>
</dbReference>
<keyword evidence="2 5" id="KW-0812">Transmembrane</keyword>
<evidence type="ECO:0000256" key="5">
    <source>
        <dbReference type="HAMAP-Rule" id="MF_00902"/>
    </source>
</evidence>
<dbReference type="InterPro" id="IPR002033">
    <property type="entry name" value="TatC"/>
</dbReference>
<accession>A0ABT1SRK7</accession>
<evidence type="ECO:0000256" key="2">
    <source>
        <dbReference type="ARBA" id="ARBA00022692"/>
    </source>
</evidence>
<organism evidence="6 7">
    <name type="scientific">Megasphaera massiliensis</name>
    <dbReference type="NCBI Taxonomy" id="1232428"/>
    <lineage>
        <taxon>Bacteria</taxon>
        <taxon>Bacillati</taxon>
        <taxon>Bacillota</taxon>
        <taxon>Negativicutes</taxon>
        <taxon>Veillonellales</taxon>
        <taxon>Veillonellaceae</taxon>
        <taxon>Megasphaera</taxon>
    </lineage>
</organism>
<dbReference type="PANTHER" id="PTHR30371">
    <property type="entry name" value="SEC-INDEPENDENT PROTEIN TRANSLOCASE PROTEIN TATC"/>
    <property type="match status" value="1"/>
</dbReference>
<dbReference type="PANTHER" id="PTHR30371:SF0">
    <property type="entry name" value="SEC-INDEPENDENT PROTEIN TRANSLOCASE PROTEIN TATC, CHLOROPLASTIC-RELATED"/>
    <property type="match status" value="1"/>
</dbReference>
<comment type="similarity">
    <text evidence="5">Belongs to the TatC family.</text>
</comment>
<protein>
    <recommendedName>
        <fullName evidence="5">Sec-independent protein translocase protein TatC</fullName>
    </recommendedName>
</protein>
<evidence type="ECO:0000256" key="4">
    <source>
        <dbReference type="ARBA" id="ARBA00023136"/>
    </source>
</evidence>
<keyword evidence="5" id="KW-1003">Cell membrane</keyword>
<dbReference type="RefSeq" id="WP_062412117.1">
    <property type="nucleotide sequence ID" value="NZ_JAJCIO010000005.1"/>
</dbReference>
<comment type="subunit">
    <text evidence="5">Forms a complex with TatA.</text>
</comment>
<keyword evidence="7" id="KW-1185">Reference proteome</keyword>
<dbReference type="NCBIfam" id="TIGR00945">
    <property type="entry name" value="tatC"/>
    <property type="match status" value="1"/>
</dbReference>
<feature type="transmembrane region" description="Helical" evidence="5">
    <location>
        <begin position="209"/>
        <end position="229"/>
    </location>
</feature>
<evidence type="ECO:0000313" key="6">
    <source>
        <dbReference type="EMBL" id="MCQ5342511.1"/>
    </source>
</evidence>
<keyword evidence="3 5" id="KW-1133">Transmembrane helix</keyword>
<dbReference type="Proteomes" id="UP001206692">
    <property type="component" value="Unassembled WGS sequence"/>
</dbReference>
<evidence type="ECO:0000313" key="7">
    <source>
        <dbReference type="Proteomes" id="UP001206692"/>
    </source>
</evidence>